<dbReference type="PROSITE" id="PS00107">
    <property type="entry name" value="PROTEIN_KINASE_ATP"/>
    <property type="match status" value="1"/>
</dbReference>
<dbReference type="RefSeq" id="XP_021281963.1">
    <property type="nucleotide sequence ID" value="XM_021426288.1"/>
</dbReference>
<dbReference type="InterPro" id="IPR019825">
    <property type="entry name" value="Lectin_legB_Mn/Ca_BS"/>
</dbReference>
<comment type="similarity">
    <text evidence="2">In the N-terminal section; belongs to the leguminous lectin family.</text>
</comment>
<organism evidence="22 23">
    <name type="scientific">Herrania umbratica</name>
    <dbReference type="NCBI Taxonomy" id="108875"/>
    <lineage>
        <taxon>Eukaryota</taxon>
        <taxon>Viridiplantae</taxon>
        <taxon>Streptophyta</taxon>
        <taxon>Embryophyta</taxon>
        <taxon>Tracheophyta</taxon>
        <taxon>Spermatophyta</taxon>
        <taxon>Magnoliopsida</taxon>
        <taxon>eudicotyledons</taxon>
        <taxon>Gunneridae</taxon>
        <taxon>Pentapetalae</taxon>
        <taxon>rosids</taxon>
        <taxon>malvids</taxon>
        <taxon>Malvales</taxon>
        <taxon>Malvaceae</taxon>
        <taxon>Byttnerioideae</taxon>
        <taxon>Herrania</taxon>
    </lineage>
</organism>
<sequence length="696" mass="77193">MGYQSSCCLFLFVSSFFLSFSFTSCLEFSYPPSSFDPNDASIIVNDSTRGDSEFGDRVIRVIDPDPVKGTAQNSVGRVHYAKPFQLWDPRTNFVADFTTSFDFAISFANEQYNSSIGSGGLAFFITSEKSLVAPINSSGGWLGLFNERINGNSSNQMVAVEFDTFKNEWDPSNIHIGLDVNSIVSVNSTIWNEDIFSNSTYHHRATLSYNGTSKAFRVAVKLADIFGESETLSLTYNVDLSKVLPPKVYVGFSASSGQAAPAQLIISWNFTSPVIPNDEGLEMWKVGLIIAVVVFFAGVGLIVGIFWRNSRRKKPEEDDDEERGIDDIMDMDFAKGTGPKRFTFKALVTATGNFSEEGKLGQGGFGGVYRGYLADQNIEIAVKKVASNSDQGKKEYVSEVKTISHLRHRNLVQLIGWSHENGNFLLVYELMPNGSLDSHLYGKRNRLTWPIRYNVVKGLASALLYLHEEWEQCVIHRDVKPSNVMLDKNFSAKLGDFGLAKFLEHGLGSQTTVLAGTMGYLAPEYVIRSKASKESDVFSFGVVALEVACGRRAVEHKEQEAKVVLSRWIWQLHVNGKLLEAVDETLNGEFDEDEMRCLLSVGLWCSHPDYKLRPSIRQAIQLLNFEIPFPTFPSQMPEVLCFPPVPSDLFNYTSSSEATSQTTTSATTTSSNQSTSFECFHPTSSGDEVSALIHSC</sequence>
<evidence type="ECO:0000256" key="6">
    <source>
        <dbReference type="ARBA" id="ARBA00022527"/>
    </source>
</evidence>
<dbReference type="Pfam" id="PF00139">
    <property type="entry name" value="Lectin_legB"/>
    <property type="match status" value="1"/>
</dbReference>
<keyword evidence="7" id="KW-0808">Transferase</keyword>
<dbReference type="GO" id="GO:0002229">
    <property type="term" value="P:defense response to oomycetes"/>
    <property type="evidence" value="ECO:0007669"/>
    <property type="project" value="UniProtKB-ARBA"/>
</dbReference>
<evidence type="ECO:0000256" key="11">
    <source>
        <dbReference type="ARBA" id="ARBA00022741"/>
    </source>
</evidence>
<keyword evidence="16" id="KW-0675">Receptor</keyword>
<dbReference type="GO" id="GO:0005886">
    <property type="term" value="C:plasma membrane"/>
    <property type="evidence" value="ECO:0007669"/>
    <property type="project" value="UniProtKB-SubCell"/>
</dbReference>
<dbReference type="Gene3D" id="1.10.510.10">
    <property type="entry name" value="Transferase(Phosphotransferase) domain 1"/>
    <property type="match status" value="1"/>
</dbReference>
<name>A0A6J1A4N7_9ROSI</name>
<keyword evidence="14 19" id="KW-1133">Transmembrane helix</keyword>
<dbReference type="Gene3D" id="2.60.120.200">
    <property type="match status" value="1"/>
</dbReference>
<dbReference type="GO" id="GO:0030246">
    <property type="term" value="F:carbohydrate binding"/>
    <property type="evidence" value="ECO:0007669"/>
    <property type="project" value="UniProtKB-KW"/>
</dbReference>
<keyword evidence="9 20" id="KW-0732">Signal</keyword>
<dbReference type="PROSITE" id="PS50011">
    <property type="entry name" value="PROTEIN_KINASE_DOM"/>
    <property type="match status" value="1"/>
</dbReference>
<keyword evidence="12" id="KW-0418">Kinase</keyword>
<keyword evidence="22" id="KW-1185">Reference proteome</keyword>
<evidence type="ECO:0000313" key="23">
    <source>
        <dbReference type="RefSeq" id="XP_021281963.1"/>
    </source>
</evidence>
<dbReference type="PROSITE" id="PS00307">
    <property type="entry name" value="LECTIN_LEGUME_BETA"/>
    <property type="match status" value="1"/>
</dbReference>
<dbReference type="CDD" id="cd06899">
    <property type="entry name" value="lectin_legume_LecRK_Arcelin_ConA"/>
    <property type="match status" value="1"/>
</dbReference>
<comment type="subcellular location">
    <subcellularLocation>
        <location evidence="1">Cell membrane</location>
        <topology evidence="1">Single-pass type I membrane protein</topology>
    </subcellularLocation>
</comment>
<dbReference type="SMART" id="SM00220">
    <property type="entry name" value="S_TKc"/>
    <property type="match status" value="1"/>
</dbReference>
<proteinExistence type="inferred from homology"/>
<dbReference type="OrthoDB" id="4062651at2759"/>
<dbReference type="Gene3D" id="3.30.200.20">
    <property type="entry name" value="Phosphorylase Kinase, domain 1"/>
    <property type="match status" value="1"/>
</dbReference>
<evidence type="ECO:0000256" key="18">
    <source>
        <dbReference type="PROSITE-ProRule" id="PRU10141"/>
    </source>
</evidence>
<dbReference type="InterPro" id="IPR001220">
    <property type="entry name" value="Legume_lectin_dom"/>
</dbReference>
<feature type="signal peptide" evidence="20">
    <location>
        <begin position="1"/>
        <end position="25"/>
    </location>
</feature>
<dbReference type="InterPro" id="IPR013320">
    <property type="entry name" value="ConA-like_dom_sf"/>
</dbReference>
<evidence type="ECO:0000256" key="12">
    <source>
        <dbReference type="ARBA" id="ARBA00022777"/>
    </source>
</evidence>
<keyword evidence="17" id="KW-0325">Glycoprotein</keyword>
<dbReference type="Pfam" id="PF00069">
    <property type="entry name" value="Pkinase"/>
    <property type="match status" value="1"/>
</dbReference>
<keyword evidence="13 18" id="KW-0067">ATP-binding</keyword>
<feature type="transmembrane region" description="Helical" evidence="19">
    <location>
        <begin position="283"/>
        <end position="307"/>
    </location>
</feature>
<accession>A0A6J1A4N7</accession>
<evidence type="ECO:0000256" key="8">
    <source>
        <dbReference type="ARBA" id="ARBA00022692"/>
    </source>
</evidence>
<evidence type="ECO:0000256" key="13">
    <source>
        <dbReference type="ARBA" id="ARBA00022840"/>
    </source>
</evidence>
<dbReference type="InterPro" id="IPR011009">
    <property type="entry name" value="Kinase-like_dom_sf"/>
</dbReference>
<dbReference type="InterPro" id="IPR050528">
    <property type="entry name" value="L-type_Lectin-RKs"/>
</dbReference>
<feature type="chain" id="PRO_5026712465" description="non-specific serine/threonine protein kinase" evidence="20">
    <location>
        <begin position="26"/>
        <end position="696"/>
    </location>
</feature>
<dbReference type="EC" id="2.7.11.1" evidence="4"/>
<evidence type="ECO:0000256" key="5">
    <source>
        <dbReference type="ARBA" id="ARBA00022475"/>
    </source>
</evidence>
<dbReference type="InterPro" id="IPR000719">
    <property type="entry name" value="Prot_kinase_dom"/>
</dbReference>
<evidence type="ECO:0000256" key="17">
    <source>
        <dbReference type="ARBA" id="ARBA00023180"/>
    </source>
</evidence>
<evidence type="ECO:0000256" key="3">
    <source>
        <dbReference type="ARBA" id="ARBA00010217"/>
    </source>
</evidence>
<dbReference type="FunFam" id="1.10.510.10:FF:000240">
    <property type="entry name" value="Lectin-domain containing receptor kinase A4.3"/>
    <property type="match status" value="1"/>
</dbReference>
<dbReference type="Proteomes" id="UP000504621">
    <property type="component" value="Unplaced"/>
</dbReference>
<gene>
    <name evidence="23" type="primary">LOC110414881</name>
</gene>
<keyword evidence="11 18" id="KW-0547">Nucleotide-binding</keyword>
<dbReference type="FunFam" id="3.30.200.20:FF:000168">
    <property type="entry name" value="L-type lectin-domain containing receptor kinase IX.1"/>
    <property type="match status" value="1"/>
</dbReference>
<dbReference type="GO" id="GO:0005524">
    <property type="term" value="F:ATP binding"/>
    <property type="evidence" value="ECO:0007669"/>
    <property type="project" value="UniProtKB-UniRule"/>
</dbReference>
<feature type="binding site" evidence="18">
    <location>
        <position position="384"/>
    </location>
    <ligand>
        <name>ATP</name>
        <dbReference type="ChEBI" id="CHEBI:30616"/>
    </ligand>
</feature>
<evidence type="ECO:0000256" key="2">
    <source>
        <dbReference type="ARBA" id="ARBA00008536"/>
    </source>
</evidence>
<evidence type="ECO:0000256" key="15">
    <source>
        <dbReference type="ARBA" id="ARBA00023136"/>
    </source>
</evidence>
<dbReference type="SUPFAM" id="SSF49899">
    <property type="entry name" value="Concanavalin A-like lectins/glucanases"/>
    <property type="match status" value="1"/>
</dbReference>
<feature type="domain" description="Protein kinase" evidence="21">
    <location>
        <begin position="354"/>
        <end position="632"/>
    </location>
</feature>
<dbReference type="SUPFAM" id="SSF56112">
    <property type="entry name" value="Protein kinase-like (PK-like)"/>
    <property type="match status" value="1"/>
</dbReference>
<reference evidence="23" key="1">
    <citation type="submission" date="2025-08" db="UniProtKB">
        <authorList>
            <consortium name="RefSeq"/>
        </authorList>
    </citation>
    <scope>IDENTIFICATION</scope>
    <source>
        <tissue evidence="23">Leaf</tissue>
    </source>
</reference>
<keyword evidence="10" id="KW-0430">Lectin</keyword>
<evidence type="ECO:0000256" key="19">
    <source>
        <dbReference type="SAM" id="Phobius"/>
    </source>
</evidence>
<dbReference type="PANTHER" id="PTHR27007">
    <property type="match status" value="1"/>
</dbReference>
<keyword evidence="5" id="KW-1003">Cell membrane</keyword>
<dbReference type="InterPro" id="IPR017441">
    <property type="entry name" value="Protein_kinase_ATP_BS"/>
</dbReference>
<evidence type="ECO:0000256" key="4">
    <source>
        <dbReference type="ARBA" id="ARBA00012513"/>
    </source>
</evidence>
<keyword evidence="8 19" id="KW-0812">Transmembrane</keyword>
<keyword evidence="15 19" id="KW-0472">Membrane</keyword>
<comment type="similarity">
    <text evidence="3">In the C-terminal section; belongs to the protein kinase superfamily. Ser/Thr protein kinase family.</text>
</comment>
<dbReference type="GO" id="GO:0004674">
    <property type="term" value="F:protein serine/threonine kinase activity"/>
    <property type="evidence" value="ECO:0007669"/>
    <property type="project" value="UniProtKB-KW"/>
</dbReference>
<evidence type="ECO:0000256" key="14">
    <source>
        <dbReference type="ARBA" id="ARBA00022989"/>
    </source>
</evidence>
<dbReference type="PROSITE" id="PS00108">
    <property type="entry name" value="PROTEIN_KINASE_ST"/>
    <property type="match status" value="1"/>
</dbReference>
<protein>
    <recommendedName>
        <fullName evidence="4">non-specific serine/threonine protein kinase</fullName>
        <ecNumber evidence="4">2.7.11.1</ecNumber>
    </recommendedName>
</protein>
<dbReference type="GeneID" id="110414881"/>
<evidence type="ECO:0000256" key="9">
    <source>
        <dbReference type="ARBA" id="ARBA00022729"/>
    </source>
</evidence>
<keyword evidence="6" id="KW-0723">Serine/threonine-protein kinase</keyword>
<evidence type="ECO:0000256" key="7">
    <source>
        <dbReference type="ARBA" id="ARBA00022679"/>
    </source>
</evidence>
<evidence type="ECO:0000256" key="10">
    <source>
        <dbReference type="ARBA" id="ARBA00022734"/>
    </source>
</evidence>
<dbReference type="AlphaFoldDB" id="A0A6J1A4N7"/>
<evidence type="ECO:0000256" key="16">
    <source>
        <dbReference type="ARBA" id="ARBA00023170"/>
    </source>
</evidence>
<dbReference type="InterPro" id="IPR008271">
    <property type="entry name" value="Ser/Thr_kinase_AS"/>
</dbReference>
<evidence type="ECO:0000313" key="22">
    <source>
        <dbReference type="Proteomes" id="UP000504621"/>
    </source>
</evidence>
<evidence type="ECO:0000256" key="20">
    <source>
        <dbReference type="SAM" id="SignalP"/>
    </source>
</evidence>
<evidence type="ECO:0000259" key="21">
    <source>
        <dbReference type="PROSITE" id="PS50011"/>
    </source>
</evidence>
<evidence type="ECO:0000256" key="1">
    <source>
        <dbReference type="ARBA" id="ARBA00004251"/>
    </source>
</evidence>